<dbReference type="SUPFAM" id="SSF47095">
    <property type="entry name" value="HMG-box"/>
    <property type="match status" value="1"/>
</dbReference>
<proteinExistence type="predicted"/>
<dbReference type="GO" id="GO:0030154">
    <property type="term" value="P:cell differentiation"/>
    <property type="evidence" value="ECO:0007669"/>
    <property type="project" value="TreeGrafter"/>
</dbReference>
<dbReference type="PANTHER" id="PTHR10270:SF161">
    <property type="entry name" value="SEX-DETERMINING REGION Y PROTEIN"/>
    <property type="match status" value="1"/>
</dbReference>
<evidence type="ECO:0000313" key="6">
    <source>
        <dbReference type="Proteomes" id="UP000738325"/>
    </source>
</evidence>
<dbReference type="PANTHER" id="PTHR10270">
    <property type="entry name" value="SOX TRANSCRIPTION FACTOR"/>
    <property type="match status" value="1"/>
</dbReference>
<dbReference type="GO" id="GO:0001228">
    <property type="term" value="F:DNA-binding transcription activator activity, RNA polymerase II-specific"/>
    <property type="evidence" value="ECO:0007669"/>
    <property type="project" value="TreeGrafter"/>
</dbReference>
<dbReference type="GO" id="GO:0005634">
    <property type="term" value="C:nucleus"/>
    <property type="evidence" value="ECO:0007669"/>
    <property type="project" value="UniProtKB-UniRule"/>
</dbReference>
<dbReference type="InterPro" id="IPR050140">
    <property type="entry name" value="SRY-related_HMG-box_TF-like"/>
</dbReference>
<accession>A0A9P6RR95</accession>
<dbReference type="PROSITE" id="PS50118">
    <property type="entry name" value="HMG_BOX_2"/>
    <property type="match status" value="1"/>
</dbReference>
<keyword evidence="2" id="KW-0804">Transcription</keyword>
<dbReference type="OrthoDB" id="6247875at2759"/>
<keyword evidence="6" id="KW-1185">Reference proteome</keyword>
<dbReference type="Gene3D" id="1.10.30.10">
    <property type="entry name" value="High mobility group box domain"/>
    <property type="match status" value="1"/>
</dbReference>
<dbReference type="SMART" id="SM00398">
    <property type="entry name" value="HMG"/>
    <property type="match status" value="1"/>
</dbReference>
<sequence length="463" mass="50221">MVCSIPTSRRFSPYAVTSSLAITSDMECSPPTAACTSMRASASSLVTPSRSSNKPPRPPNSFIIYRTEHAAKYPKLTAAELSKILGSRWSQETPECKAHYAKLAKKAEIEHAAQYPEYKFTPVKRGTGKKARAMRAAGIAPTRISSGRDMNPIHRRQALCHSSSTQDLHLSANTGALVQAVGPFGSARVRDQQHFVTLDQRSSTQYIDASTSQSQFIYPTMSSMSLPALGPVSESNAYSTTAISVPTTSSIFFDNSTRPWSDLLSTAFIPSITSGAGDNYTRQPAASSIKGTDCVDRSPSLHFDRVMNTADMSTDSNVPMPSQMNVFSSDTLVDCAHIQYLLNMNFDPLPTSCDDTGFKSLSTTGLSTHYPTMPRPISIPFCSPASSIYDHHADNRQAMMLRNESLFMSPTTTEQDMSISPALSTCSSVSSSISKFLPVDSANSTFWSSKVESHGIDSSVKAW</sequence>
<dbReference type="EMBL" id="JAAAIP010000069">
    <property type="protein sequence ID" value="KAG0326935.1"/>
    <property type="molecule type" value="Genomic_DNA"/>
</dbReference>
<evidence type="ECO:0000256" key="3">
    <source>
        <dbReference type="PROSITE-ProRule" id="PRU00267"/>
    </source>
</evidence>
<keyword evidence="1 3" id="KW-0238">DNA-binding</keyword>
<dbReference type="AlphaFoldDB" id="A0A9P6RR95"/>
<evidence type="ECO:0000256" key="1">
    <source>
        <dbReference type="ARBA" id="ARBA00023125"/>
    </source>
</evidence>
<dbReference type="Pfam" id="PF00505">
    <property type="entry name" value="HMG_box"/>
    <property type="match status" value="1"/>
</dbReference>
<evidence type="ECO:0000259" key="4">
    <source>
        <dbReference type="PROSITE" id="PS50118"/>
    </source>
</evidence>
<keyword evidence="3" id="KW-0539">Nucleus</keyword>
<gene>
    <name evidence="5" type="ORF">BGZ99_008699</name>
</gene>
<protein>
    <recommendedName>
        <fullName evidence="4">HMG box domain-containing protein</fullName>
    </recommendedName>
</protein>
<comment type="caution">
    <text evidence="5">The sequence shown here is derived from an EMBL/GenBank/DDBJ whole genome shotgun (WGS) entry which is preliminary data.</text>
</comment>
<feature type="domain" description="HMG box" evidence="4">
    <location>
        <begin position="55"/>
        <end position="119"/>
    </location>
</feature>
<reference evidence="5" key="1">
    <citation type="journal article" date="2020" name="Fungal Divers.">
        <title>Resolving the Mortierellaceae phylogeny through synthesis of multi-gene phylogenetics and phylogenomics.</title>
        <authorList>
            <person name="Vandepol N."/>
            <person name="Liber J."/>
            <person name="Desiro A."/>
            <person name="Na H."/>
            <person name="Kennedy M."/>
            <person name="Barry K."/>
            <person name="Grigoriev I.V."/>
            <person name="Miller A.N."/>
            <person name="O'Donnell K."/>
            <person name="Stajich J.E."/>
            <person name="Bonito G."/>
        </authorList>
    </citation>
    <scope>NUCLEOTIDE SEQUENCE</scope>
    <source>
        <strain evidence="5">REB-010B</strain>
    </source>
</reference>
<dbReference type="InterPro" id="IPR009071">
    <property type="entry name" value="HMG_box_dom"/>
</dbReference>
<dbReference type="Proteomes" id="UP000738325">
    <property type="component" value="Unassembled WGS sequence"/>
</dbReference>
<organism evidence="5 6">
    <name type="scientific">Dissophora globulifera</name>
    <dbReference type="NCBI Taxonomy" id="979702"/>
    <lineage>
        <taxon>Eukaryota</taxon>
        <taxon>Fungi</taxon>
        <taxon>Fungi incertae sedis</taxon>
        <taxon>Mucoromycota</taxon>
        <taxon>Mortierellomycotina</taxon>
        <taxon>Mortierellomycetes</taxon>
        <taxon>Mortierellales</taxon>
        <taxon>Mortierellaceae</taxon>
        <taxon>Dissophora</taxon>
    </lineage>
</organism>
<dbReference type="InterPro" id="IPR036910">
    <property type="entry name" value="HMG_box_dom_sf"/>
</dbReference>
<evidence type="ECO:0000313" key="5">
    <source>
        <dbReference type="EMBL" id="KAG0326935.1"/>
    </source>
</evidence>
<dbReference type="GO" id="GO:0000978">
    <property type="term" value="F:RNA polymerase II cis-regulatory region sequence-specific DNA binding"/>
    <property type="evidence" value="ECO:0007669"/>
    <property type="project" value="TreeGrafter"/>
</dbReference>
<dbReference type="CDD" id="cd01389">
    <property type="entry name" value="HMG-box_ROX1-like"/>
    <property type="match status" value="1"/>
</dbReference>
<feature type="DNA-binding region" description="HMG box" evidence="3">
    <location>
        <begin position="55"/>
        <end position="119"/>
    </location>
</feature>
<evidence type="ECO:0000256" key="2">
    <source>
        <dbReference type="ARBA" id="ARBA00023163"/>
    </source>
</evidence>
<name>A0A9P6RR95_9FUNG</name>